<evidence type="ECO:0000313" key="2">
    <source>
        <dbReference type="EMBL" id="QEA06130.1"/>
    </source>
</evidence>
<sequence>MREEKNRPAGYAGQSLDAARRLYGDAPYDTAPRDPVQSFRAALADAGIPPHEPADVVPDGRLHRYRVEGNRAGTRNGWYVLHLDGVPGGAYGSWRAGVSGTWCARDRETLTPAERDSHRQRMEAARAERDREQHRRHLAAAGRAARIWSDCHPADPGHPYLGTKGIPPLNARQRGDRLVLPVVELQSRRLTSLQFIGPDGTKNLLSGGRKRGCVIPVAGRMPGASRVLICEGWATGATLAALEPDALVLAAIDAGNLHPVATAARREWPDMELVICADADPTGVDKARAAAIAAEALVAVPMFPEGIEGSDWNDYVAAGLGEVEV</sequence>
<proteinExistence type="predicted"/>
<dbReference type="InterPro" id="IPR006171">
    <property type="entry name" value="TOPRIM_dom"/>
</dbReference>
<name>A0A5B8RBF1_9ZZZZ</name>
<dbReference type="AlphaFoldDB" id="A0A5B8RBF1"/>
<feature type="domain" description="Toprim" evidence="1">
    <location>
        <begin position="227"/>
        <end position="317"/>
    </location>
</feature>
<dbReference type="EMBL" id="MN079126">
    <property type="protein sequence ID" value="QEA06130.1"/>
    <property type="molecule type" value="Genomic_DNA"/>
</dbReference>
<dbReference type="CDD" id="cd00188">
    <property type="entry name" value="TOPRIM"/>
    <property type="match status" value="1"/>
</dbReference>
<evidence type="ECO:0000259" key="1">
    <source>
        <dbReference type="Pfam" id="PF13362"/>
    </source>
</evidence>
<accession>A0A5B8RBF1</accession>
<organism evidence="2">
    <name type="scientific">uncultured organism</name>
    <dbReference type="NCBI Taxonomy" id="155900"/>
    <lineage>
        <taxon>unclassified sequences</taxon>
        <taxon>environmental samples</taxon>
    </lineage>
</organism>
<reference evidence="2" key="1">
    <citation type="submission" date="2019-06" db="EMBL/GenBank/DDBJ databases">
        <authorList>
            <person name="Murdoch R.W."/>
            <person name="Fathepure B."/>
        </authorList>
    </citation>
    <scope>NUCLEOTIDE SEQUENCE</scope>
</reference>
<gene>
    <name evidence="2" type="ORF">KBTEX_02460</name>
</gene>
<protein>
    <recommendedName>
        <fullName evidence="1">Toprim domain-containing protein</fullName>
    </recommendedName>
</protein>
<dbReference type="Pfam" id="PF13362">
    <property type="entry name" value="Toprim_3"/>
    <property type="match status" value="1"/>
</dbReference>